<dbReference type="InterPro" id="IPR050929">
    <property type="entry name" value="PFKA"/>
</dbReference>
<dbReference type="Proteomes" id="UP000325081">
    <property type="component" value="Unassembled WGS sequence"/>
</dbReference>
<evidence type="ECO:0000313" key="14">
    <source>
        <dbReference type="EMBL" id="GER32536.1"/>
    </source>
</evidence>
<keyword evidence="4" id="KW-0808">Transferase</keyword>
<keyword evidence="9" id="KW-0460">Magnesium</keyword>
<keyword evidence="15" id="KW-1185">Reference proteome</keyword>
<evidence type="ECO:0000256" key="2">
    <source>
        <dbReference type="ARBA" id="ARBA00002659"/>
    </source>
</evidence>
<evidence type="ECO:0000256" key="6">
    <source>
        <dbReference type="ARBA" id="ARBA00022741"/>
    </source>
</evidence>
<evidence type="ECO:0000256" key="3">
    <source>
        <dbReference type="ARBA" id="ARBA00022533"/>
    </source>
</evidence>
<dbReference type="OrthoDB" id="537915at2759"/>
<name>A0A5A7PIT4_STRAF</name>
<gene>
    <name evidence="14" type="ORF">STAS_08604</name>
</gene>
<dbReference type="GO" id="GO:0006002">
    <property type="term" value="P:fructose 6-phosphate metabolic process"/>
    <property type="evidence" value="ECO:0007669"/>
    <property type="project" value="InterPro"/>
</dbReference>
<comment type="caution">
    <text evidence="14">The sequence shown here is derived from an EMBL/GenBank/DDBJ whole genome shotgun (WGS) entry which is preliminary data.</text>
</comment>
<accession>A0A5A7PIT4</accession>
<dbReference type="PIRSF" id="PIRSF000534">
    <property type="entry name" value="PPi_PFK_TP0108"/>
    <property type="match status" value="1"/>
</dbReference>
<dbReference type="InterPro" id="IPR022953">
    <property type="entry name" value="ATP_PFK"/>
</dbReference>
<dbReference type="InterPro" id="IPR035966">
    <property type="entry name" value="PKF_sf"/>
</dbReference>
<keyword evidence="10" id="KW-0324">Glycolysis</keyword>
<feature type="domain" description="Phosphofructokinase" evidence="13">
    <location>
        <begin position="65"/>
        <end position="390"/>
    </location>
</feature>
<keyword evidence="7 14" id="KW-0418">Kinase</keyword>
<evidence type="ECO:0000256" key="10">
    <source>
        <dbReference type="ARBA" id="ARBA00023152"/>
    </source>
</evidence>
<proteinExistence type="predicted"/>
<dbReference type="Pfam" id="PF00365">
    <property type="entry name" value="PFK"/>
    <property type="match status" value="1"/>
</dbReference>
<evidence type="ECO:0000256" key="12">
    <source>
        <dbReference type="SAM" id="MobiDB-lite"/>
    </source>
</evidence>
<keyword evidence="3" id="KW-0021">Allosteric enzyme</keyword>
<dbReference type="GO" id="GO:0005524">
    <property type="term" value="F:ATP binding"/>
    <property type="evidence" value="ECO:0007669"/>
    <property type="project" value="UniProtKB-KW"/>
</dbReference>
<comment type="catalytic activity">
    <reaction evidence="11">
        <text>beta-D-fructose 6-phosphate + ATP = beta-D-fructose 1,6-bisphosphate + ADP + H(+)</text>
        <dbReference type="Rhea" id="RHEA:16109"/>
        <dbReference type="ChEBI" id="CHEBI:15378"/>
        <dbReference type="ChEBI" id="CHEBI:30616"/>
        <dbReference type="ChEBI" id="CHEBI:32966"/>
        <dbReference type="ChEBI" id="CHEBI:57634"/>
        <dbReference type="ChEBI" id="CHEBI:456216"/>
        <dbReference type="EC" id="2.7.1.11"/>
    </reaction>
</comment>
<keyword evidence="5" id="KW-0479">Metal-binding</keyword>
<organism evidence="14 15">
    <name type="scientific">Striga asiatica</name>
    <name type="common">Asiatic witchweed</name>
    <name type="synonym">Buchnera asiatica</name>
    <dbReference type="NCBI Taxonomy" id="4170"/>
    <lineage>
        <taxon>Eukaryota</taxon>
        <taxon>Viridiplantae</taxon>
        <taxon>Streptophyta</taxon>
        <taxon>Embryophyta</taxon>
        <taxon>Tracheophyta</taxon>
        <taxon>Spermatophyta</taxon>
        <taxon>Magnoliopsida</taxon>
        <taxon>eudicotyledons</taxon>
        <taxon>Gunneridae</taxon>
        <taxon>Pentapetalae</taxon>
        <taxon>asterids</taxon>
        <taxon>lamiids</taxon>
        <taxon>Lamiales</taxon>
        <taxon>Orobanchaceae</taxon>
        <taxon>Buchnereae</taxon>
        <taxon>Striga</taxon>
    </lineage>
</organism>
<comment type="cofactor">
    <cofactor evidence="1">
        <name>Mg(2+)</name>
        <dbReference type="ChEBI" id="CHEBI:18420"/>
    </cofactor>
</comment>
<feature type="compositionally biased region" description="Low complexity" evidence="12">
    <location>
        <begin position="458"/>
        <end position="476"/>
    </location>
</feature>
<dbReference type="EMBL" id="BKCP01004616">
    <property type="protein sequence ID" value="GER32536.1"/>
    <property type="molecule type" value="Genomic_DNA"/>
</dbReference>
<dbReference type="AlphaFoldDB" id="A0A5A7PIT4"/>
<evidence type="ECO:0000256" key="7">
    <source>
        <dbReference type="ARBA" id="ARBA00022777"/>
    </source>
</evidence>
<sequence>MGTAADFQKKVVKGAFGYVLQDVPHFSDYISDLPVIVHKDTPRGAHFRRAGPRQKVYFASDEVNACIVTCGGLCPGLNTVIREIVCSLDYVYGVNKVLGIDGGYRGFYSKNTITLTPKLVNDIHKRGGTILGTSRGGHDTTKIVDSIQDRGINQACIKVILSLPQVYIIGGDGTQKGAAVIYELNARAILFVLLQEIRKRGLKVAVAGIPKTIDNDIPVIDRSFGFDTAVEEAQRAINAAHVEAASAENGIGVVKLMGRYSGFIAMYATLASRDVDCCLIPESPFYLEGKGGLFEYIEKTLKANGHMVIVIAEGAGQELLTGKNEQDASGNKLLQDVGLWISQKIKEHFAKQNNIPITLKYIDPTYMIRAIPSNAADNVYCTLLAQSAVHGAMAGYTGFTSGLVNGHQTYIPFYRITEKQNMVVITDRMWARLLSSTNQPSFLGPKADEDEIIKANGEISSNTDNSDISINENIST</sequence>
<evidence type="ECO:0000256" key="5">
    <source>
        <dbReference type="ARBA" id="ARBA00022723"/>
    </source>
</evidence>
<dbReference type="UniPathway" id="UPA00109">
    <property type="reaction ID" value="UER00182"/>
</dbReference>
<protein>
    <submittedName>
        <fullName evidence="14">Phosphofructokinase 6</fullName>
    </submittedName>
</protein>
<dbReference type="SUPFAM" id="SSF53784">
    <property type="entry name" value="Phosphofructokinase"/>
    <property type="match status" value="1"/>
</dbReference>
<evidence type="ECO:0000256" key="11">
    <source>
        <dbReference type="ARBA" id="ARBA00048070"/>
    </source>
</evidence>
<evidence type="ECO:0000256" key="8">
    <source>
        <dbReference type="ARBA" id="ARBA00022840"/>
    </source>
</evidence>
<dbReference type="InterPro" id="IPR000023">
    <property type="entry name" value="Phosphofructokinase_dom"/>
</dbReference>
<feature type="region of interest" description="Disordered" evidence="12">
    <location>
        <begin position="456"/>
        <end position="476"/>
    </location>
</feature>
<dbReference type="PANTHER" id="PTHR45770">
    <property type="entry name" value="ATP-DEPENDENT 6-PHOSPHOFRUCTOKINASE 1"/>
    <property type="match status" value="1"/>
</dbReference>
<evidence type="ECO:0000256" key="9">
    <source>
        <dbReference type="ARBA" id="ARBA00022842"/>
    </source>
</evidence>
<dbReference type="InterPro" id="IPR012004">
    <property type="entry name" value="PyroP-dep_PFK_TP0108"/>
</dbReference>
<dbReference type="GO" id="GO:0046872">
    <property type="term" value="F:metal ion binding"/>
    <property type="evidence" value="ECO:0007669"/>
    <property type="project" value="UniProtKB-KW"/>
</dbReference>
<keyword evidence="6" id="KW-0547">Nucleotide-binding</keyword>
<evidence type="ECO:0000259" key="13">
    <source>
        <dbReference type="Pfam" id="PF00365"/>
    </source>
</evidence>
<evidence type="ECO:0000256" key="1">
    <source>
        <dbReference type="ARBA" id="ARBA00001946"/>
    </source>
</evidence>
<reference evidence="15" key="1">
    <citation type="journal article" date="2019" name="Curr. Biol.">
        <title>Genome Sequence of Striga asiatica Provides Insight into the Evolution of Plant Parasitism.</title>
        <authorList>
            <person name="Yoshida S."/>
            <person name="Kim S."/>
            <person name="Wafula E.K."/>
            <person name="Tanskanen J."/>
            <person name="Kim Y.M."/>
            <person name="Honaas L."/>
            <person name="Yang Z."/>
            <person name="Spallek T."/>
            <person name="Conn C.E."/>
            <person name="Ichihashi Y."/>
            <person name="Cheong K."/>
            <person name="Cui S."/>
            <person name="Der J.P."/>
            <person name="Gundlach H."/>
            <person name="Jiao Y."/>
            <person name="Hori C."/>
            <person name="Ishida J.K."/>
            <person name="Kasahara H."/>
            <person name="Kiba T."/>
            <person name="Kim M.S."/>
            <person name="Koo N."/>
            <person name="Laohavisit A."/>
            <person name="Lee Y.H."/>
            <person name="Lumba S."/>
            <person name="McCourt P."/>
            <person name="Mortimer J.C."/>
            <person name="Mutuku J.M."/>
            <person name="Nomura T."/>
            <person name="Sasaki-Sekimoto Y."/>
            <person name="Seto Y."/>
            <person name="Wang Y."/>
            <person name="Wakatake T."/>
            <person name="Sakakibara H."/>
            <person name="Demura T."/>
            <person name="Yamaguchi S."/>
            <person name="Yoneyama K."/>
            <person name="Manabe R.I."/>
            <person name="Nelson D.C."/>
            <person name="Schulman A.H."/>
            <person name="Timko M.P."/>
            <person name="dePamphilis C.W."/>
            <person name="Choi D."/>
            <person name="Shirasu K."/>
        </authorList>
    </citation>
    <scope>NUCLEOTIDE SEQUENCE [LARGE SCALE GENOMIC DNA]</scope>
    <source>
        <strain evidence="15">cv. UVA1</strain>
    </source>
</reference>
<dbReference type="NCBIfam" id="NF005301">
    <property type="entry name" value="PRK06830.1"/>
    <property type="match status" value="1"/>
</dbReference>
<evidence type="ECO:0000313" key="15">
    <source>
        <dbReference type="Proteomes" id="UP000325081"/>
    </source>
</evidence>
<dbReference type="GO" id="GO:0003872">
    <property type="term" value="F:6-phosphofructokinase activity"/>
    <property type="evidence" value="ECO:0007669"/>
    <property type="project" value="UniProtKB-EC"/>
</dbReference>
<comment type="function">
    <text evidence="2">Catalyzes the phosphorylation of D-fructose 6-phosphate to fructose 1,6-bisphosphate by ATP, the first committing step of glycolysis.</text>
</comment>
<keyword evidence="8" id="KW-0067">ATP-binding</keyword>
<dbReference type="FunFam" id="3.40.50.450:FF:000002">
    <property type="entry name" value="ATP-dependent 6-phosphofructokinase"/>
    <property type="match status" value="1"/>
</dbReference>
<evidence type="ECO:0000256" key="4">
    <source>
        <dbReference type="ARBA" id="ARBA00022679"/>
    </source>
</evidence>
<dbReference type="PRINTS" id="PR00476">
    <property type="entry name" value="PHFRCTKINASE"/>
</dbReference>
<dbReference type="GO" id="GO:0005737">
    <property type="term" value="C:cytoplasm"/>
    <property type="evidence" value="ECO:0007669"/>
    <property type="project" value="UniProtKB-ARBA"/>
</dbReference>
<dbReference type="Gene3D" id="3.40.50.450">
    <property type="match status" value="1"/>
</dbReference>